<dbReference type="InterPro" id="IPR050574">
    <property type="entry name" value="HPF/YfiA_ribosome-assoc"/>
</dbReference>
<gene>
    <name evidence="2" type="ORF">S12H4_27221</name>
</gene>
<dbReference type="GO" id="GO:0045900">
    <property type="term" value="P:negative regulation of translational elongation"/>
    <property type="evidence" value="ECO:0007669"/>
    <property type="project" value="TreeGrafter"/>
</dbReference>
<reference evidence="2" key="1">
    <citation type="journal article" date="2014" name="Front. Microbiol.">
        <title>High frequency of phylogenetically diverse reductive dehalogenase-homologous genes in deep subseafloor sedimentary metagenomes.</title>
        <authorList>
            <person name="Kawai M."/>
            <person name="Futagami T."/>
            <person name="Toyoda A."/>
            <person name="Takaki Y."/>
            <person name="Nishi S."/>
            <person name="Hori S."/>
            <person name="Arai W."/>
            <person name="Tsubouchi T."/>
            <person name="Morono Y."/>
            <person name="Uchiyama I."/>
            <person name="Ito T."/>
            <person name="Fujiyama A."/>
            <person name="Inagaki F."/>
            <person name="Takami H."/>
        </authorList>
    </citation>
    <scope>NUCLEOTIDE SEQUENCE</scope>
    <source>
        <strain evidence="2">Expedition CK06-06</strain>
    </source>
</reference>
<evidence type="ECO:0000256" key="1">
    <source>
        <dbReference type="ARBA" id="ARBA00022845"/>
    </source>
</evidence>
<dbReference type="GO" id="GO:0022627">
    <property type="term" value="C:cytosolic small ribosomal subunit"/>
    <property type="evidence" value="ECO:0007669"/>
    <property type="project" value="TreeGrafter"/>
</dbReference>
<dbReference type="EMBL" id="BARW01015523">
    <property type="protein sequence ID" value="GAI95750.1"/>
    <property type="molecule type" value="Genomic_DNA"/>
</dbReference>
<keyword evidence="1" id="KW-0810">Translation regulation</keyword>
<evidence type="ECO:0000313" key="2">
    <source>
        <dbReference type="EMBL" id="GAI95750.1"/>
    </source>
</evidence>
<dbReference type="InterPro" id="IPR003489">
    <property type="entry name" value="RHF/RaiA"/>
</dbReference>
<protein>
    <recommendedName>
        <fullName evidence="3">Ribosomal subunit interface protein</fullName>
    </recommendedName>
</protein>
<dbReference type="AlphaFoldDB" id="X1U7C3"/>
<proteinExistence type="predicted"/>
<dbReference type="InterPro" id="IPR036567">
    <property type="entry name" value="RHF-like"/>
</dbReference>
<dbReference type="PANTHER" id="PTHR33231">
    <property type="entry name" value="30S RIBOSOMAL PROTEIN"/>
    <property type="match status" value="1"/>
</dbReference>
<dbReference type="SUPFAM" id="SSF69754">
    <property type="entry name" value="Ribosome binding protein Y (YfiA homologue)"/>
    <property type="match status" value="1"/>
</dbReference>
<accession>X1U7C3</accession>
<dbReference type="PANTHER" id="PTHR33231:SF1">
    <property type="entry name" value="30S RIBOSOMAL PROTEIN"/>
    <property type="match status" value="1"/>
</dbReference>
<dbReference type="GO" id="GO:0043024">
    <property type="term" value="F:ribosomal small subunit binding"/>
    <property type="evidence" value="ECO:0007669"/>
    <property type="project" value="TreeGrafter"/>
</dbReference>
<evidence type="ECO:0008006" key="3">
    <source>
        <dbReference type="Google" id="ProtNLM"/>
    </source>
</evidence>
<sequence>MKIIIRTTNLELLPRIEEYIHQKIGGVDKLLDDMDREVIEARVEIGKITKAQQKGDIFRAEVNLTLPGRLLRIEAEEVDLQTAIDRVKQGLQREIKKYRGKKEAKYKRGARKAKRLIRLSPLAWFRKEKGNREKNE</sequence>
<dbReference type="Gene3D" id="3.30.160.100">
    <property type="entry name" value="Ribosome hibernation promotion factor-like"/>
    <property type="match status" value="1"/>
</dbReference>
<dbReference type="Pfam" id="PF02482">
    <property type="entry name" value="Ribosomal_S30AE"/>
    <property type="match status" value="1"/>
</dbReference>
<organism evidence="2">
    <name type="scientific">marine sediment metagenome</name>
    <dbReference type="NCBI Taxonomy" id="412755"/>
    <lineage>
        <taxon>unclassified sequences</taxon>
        <taxon>metagenomes</taxon>
        <taxon>ecological metagenomes</taxon>
    </lineage>
</organism>
<comment type="caution">
    <text evidence="2">The sequence shown here is derived from an EMBL/GenBank/DDBJ whole genome shotgun (WGS) entry which is preliminary data.</text>
</comment>
<dbReference type="NCBIfam" id="TIGR00741">
    <property type="entry name" value="yfiA"/>
    <property type="match status" value="1"/>
</dbReference>
<name>X1U7C3_9ZZZZ</name>